<evidence type="ECO:0000313" key="13">
    <source>
        <dbReference type="Proteomes" id="UP000460666"/>
    </source>
</evidence>
<dbReference type="AlphaFoldDB" id="D1JU30"/>
<dbReference type="EMBL" id="VOHV01000003">
    <property type="protein sequence ID" value="TWV42402.1"/>
    <property type="molecule type" value="Genomic_DNA"/>
</dbReference>
<sequence length="130" mass="14588">MHMKKFILITLTLLYAVVSSGITINFHYCMGRLADVEWGSASVCASCGEKKMTSHCCKDEAHYVKLAVDQDVNHVPVTNLLPAVTELLPVMYSAFIPLEAESLRRSVASFNFPPWQTDIPLFVHHCTYLI</sequence>
<evidence type="ECO:0000313" key="11">
    <source>
        <dbReference type="Proteomes" id="UP000429838"/>
    </source>
</evidence>
<evidence type="ECO:0000313" key="14">
    <source>
        <dbReference type="Proteomes" id="UP000479773"/>
    </source>
</evidence>
<dbReference type="OMA" id="YCMGKLA"/>
<dbReference type="Proteomes" id="UP000436803">
    <property type="component" value="Unassembled WGS sequence"/>
</dbReference>
<dbReference type="Proteomes" id="UP000460666">
    <property type="component" value="Unassembled WGS sequence"/>
</dbReference>
<evidence type="ECO:0000313" key="4">
    <source>
        <dbReference type="EMBL" id="KAA5209429.1"/>
    </source>
</evidence>
<reference evidence="6 10" key="2">
    <citation type="submission" date="2019-07" db="EMBL/GenBank/DDBJ databases">
        <title>Genome Sequencing of Bacteroides fragilis.</title>
        <authorList>
            <person name="Pinto K.M."/>
            <person name="Ruoff K.L."/>
            <person name="Price C.E."/>
            <person name="Valls R.A."/>
            <person name="O'Toole G.A."/>
        </authorList>
    </citation>
    <scope>NUCLEOTIDE SEQUENCE [LARGE SCALE GENOMIC DNA]</scope>
    <source>
        <strain evidence="6 10">AD135F_3B</strain>
    </source>
</reference>
<dbReference type="EMBL" id="VWAQ01000003">
    <property type="protein sequence ID" value="KAA5209429.1"/>
    <property type="molecule type" value="Genomic_DNA"/>
</dbReference>
<dbReference type="HOGENOM" id="CLU_156608_1_0_10"/>
<evidence type="ECO:0000313" key="8">
    <source>
        <dbReference type="Proteomes" id="UP000315444"/>
    </source>
</evidence>
<protein>
    <submittedName>
        <fullName evidence="4">Uncharacterized protein</fullName>
    </submittedName>
</protein>
<reference evidence="11 12" key="1">
    <citation type="journal article" date="2019" name="Nat. Med.">
        <title>A library of human gut bacterial isolates paired with longitudinal multiomics data enables mechanistic microbiome research.</title>
        <authorList>
            <person name="Poyet M."/>
            <person name="Groussin M."/>
            <person name="Gibbons S.M."/>
            <person name="Avila-Pacheco J."/>
            <person name="Jiang X."/>
            <person name="Kearney S.M."/>
            <person name="Perrotta A.R."/>
            <person name="Berdy B."/>
            <person name="Zhao S."/>
            <person name="Lieberman T.D."/>
            <person name="Swanson P.K."/>
            <person name="Smith M."/>
            <person name="Roesemann S."/>
            <person name="Alexander J.E."/>
            <person name="Rich S.A."/>
            <person name="Livny J."/>
            <person name="Vlamakis H."/>
            <person name="Clish C."/>
            <person name="Bullock K."/>
            <person name="Deik A."/>
            <person name="Scott J."/>
            <person name="Pierce K.A."/>
            <person name="Xavier R.J."/>
            <person name="Alm E.J."/>
        </authorList>
    </citation>
    <scope>NUCLEOTIDE SEQUENCE [LARGE SCALE GENOMIC DNA]</scope>
    <source>
        <strain evidence="4 11">BIOML-A1</strain>
        <strain evidence="1 14">BIOML-A106</strain>
        <strain evidence="2 13">BIOML-A46</strain>
        <strain evidence="3 12">BIOML-A7</strain>
    </source>
</reference>
<dbReference type="Proteomes" id="UP000315444">
    <property type="component" value="Unassembled WGS sequence"/>
</dbReference>
<accession>D1JU30</accession>
<dbReference type="EMBL" id="VOHT01000003">
    <property type="protein sequence ID" value="TWV50105.1"/>
    <property type="molecule type" value="Genomic_DNA"/>
</dbReference>
<dbReference type="Pfam" id="PF26622">
    <property type="entry name" value="DUF8199"/>
    <property type="match status" value="1"/>
</dbReference>
<evidence type="ECO:0000313" key="2">
    <source>
        <dbReference type="EMBL" id="KAA5000726.1"/>
    </source>
</evidence>
<reference evidence="7 9" key="4">
    <citation type="submission" date="2019-08" db="EMBL/GenBank/DDBJ databases">
        <title>Genome sequencing of Bacteroides fragilis Sample_iSURF_9.</title>
        <authorList>
            <person name="Chandler J.E."/>
            <person name="Ruoff K.L."/>
            <person name="Price C.E."/>
            <person name="Valls R.A."/>
            <person name="O'Toole G.A."/>
        </authorList>
    </citation>
    <scope>NUCLEOTIDE SEQUENCE [LARGE SCALE GENOMIC DNA]</scope>
    <source>
        <strain evidence="7 9">CFPLTA004_1B</strain>
    </source>
</reference>
<evidence type="ECO:0000313" key="9">
    <source>
        <dbReference type="Proteomes" id="UP000318041"/>
    </source>
</evidence>
<dbReference type="EMBL" id="VWAW01000001">
    <property type="protein sequence ID" value="KAA5178527.1"/>
    <property type="molecule type" value="Genomic_DNA"/>
</dbReference>
<organism evidence="4 11">
    <name type="scientific">Bacteroides fragilis</name>
    <dbReference type="NCBI Taxonomy" id="817"/>
    <lineage>
        <taxon>Bacteria</taxon>
        <taxon>Pseudomonadati</taxon>
        <taxon>Bacteroidota</taxon>
        <taxon>Bacteroidia</taxon>
        <taxon>Bacteroidales</taxon>
        <taxon>Bacteroidaceae</taxon>
        <taxon>Bacteroides</taxon>
    </lineage>
</organism>
<dbReference type="EMBL" id="VWEQ01000001">
    <property type="protein sequence ID" value="KAA4756572.1"/>
    <property type="molecule type" value="Genomic_DNA"/>
</dbReference>
<evidence type="ECO:0000313" key="12">
    <source>
        <dbReference type="Proteomes" id="UP000436803"/>
    </source>
</evidence>
<name>D1JU30_BACFG</name>
<dbReference type="Proteomes" id="UP000479773">
    <property type="component" value="Unassembled WGS sequence"/>
</dbReference>
<evidence type="ECO:0000313" key="1">
    <source>
        <dbReference type="EMBL" id="KAA4756572.1"/>
    </source>
</evidence>
<dbReference type="InterPro" id="IPR058060">
    <property type="entry name" value="HYC_CC_PP"/>
</dbReference>
<evidence type="ECO:0000313" key="6">
    <source>
        <dbReference type="EMBL" id="TWV50105.1"/>
    </source>
</evidence>
<dbReference type="EMBL" id="VOHY01000034">
    <property type="protein sequence ID" value="TWV66710.1"/>
    <property type="molecule type" value="Genomic_DNA"/>
</dbReference>
<evidence type="ECO:0000313" key="10">
    <source>
        <dbReference type="Proteomes" id="UP000319026"/>
    </source>
</evidence>
<evidence type="ECO:0000313" key="5">
    <source>
        <dbReference type="EMBL" id="TWV42402.1"/>
    </source>
</evidence>
<dbReference type="InterPro" id="IPR058512">
    <property type="entry name" value="DUF8199"/>
</dbReference>
<comment type="caution">
    <text evidence="4">The sequence shown here is derived from an EMBL/GenBank/DDBJ whole genome shotgun (WGS) entry which is preliminary data.</text>
</comment>
<dbReference type="NCBIfam" id="NF047658">
    <property type="entry name" value="HYC_CC_PP"/>
    <property type="match status" value="1"/>
</dbReference>
<evidence type="ECO:0000313" key="7">
    <source>
        <dbReference type="EMBL" id="TWV66710.1"/>
    </source>
</evidence>
<dbReference type="Proteomes" id="UP000429838">
    <property type="component" value="Unassembled WGS sequence"/>
</dbReference>
<dbReference type="KEGG" id="bfb:VU15_15960"/>
<evidence type="ECO:0000313" key="3">
    <source>
        <dbReference type="EMBL" id="KAA5178527.1"/>
    </source>
</evidence>
<dbReference type="Proteomes" id="UP000318041">
    <property type="component" value="Unassembled WGS sequence"/>
</dbReference>
<dbReference type="Proteomes" id="UP000319026">
    <property type="component" value="Unassembled WGS sequence"/>
</dbReference>
<proteinExistence type="predicted"/>
<reference evidence="5 8" key="3">
    <citation type="submission" date="2019-07" db="EMBL/GenBank/DDBJ databases">
        <title>Genome sequencing of Bacteroides fragilis.</title>
        <authorList>
            <person name="Galasyn E.V."/>
            <person name="Ruoff K.L."/>
            <person name="Price C.E."/>
            <person name="Valls R.A."/>
            <person name="O'Toole G.A."/>
        </authorList>
    </citation>
    <scope>NUCLEOTIDE SEQUENCE [LARGE SCALE GENOMIC DNA]</scope>
    <source>
        <strain evidence="5 8">AD135F_1B</strain>
    </source>
</reference>
<dbReference type="EMBL" id="VWCJ01000002">
    <property type="protein sequence ID" value="KAA5000726.1"/>
    <property type="molecule type" value="Genomic_DNA"/>
</dbReference>
<gene>
    <name evidence="4" type="ORF">F2Z25_04535</name>
    <name evidence="3" type="ORF">F2Z29_00485</name>
    <name evidence="2" type="ORF">F2Z89_04065</name>
    <name evidence="1" type="ORF">F3B44_02160</name>
    <name evidence="6" type="ORF">FSA03_09585</name>
    <name evidence="5" type="ORF">FSA06_09435</name>
    <name evidence="7" type="ORF">FSA08_24675</name>
</gene>
<accession>A0A149N3S2</accession>